<dbReference type="InterPro" id="IPR036361">
    <property type="entry name" value="SAP_dom_sf"/>
</dbReference>
<dbReference type="PROSITE" id="PS50800">
    <property type="entry name" value="SAP"/>
    <property type="match status" value="1"/>
</dbReference>
<comment type="caution">
    <text evidence="3">The sequence shown here is derived from an EMBL/GenBank/DDBJ whole genome shotgun (WGS) entry which is preliminary data.</text>
</comment>
<dbReference type="OrthoDB" id="2445199at2759"/>
<name>A0A9N9DQD8_9GLOM</name>
<feature type="compositionally biased region" description="Polar residues" evidence="1">
    <location>
        <begin position="146"/>
        <end position="159"/>
    </location>
</feature>
<evidence type="ECO:0000313" key="4">
    <source>
        <dbReference type="Proteomes" id="UP000789759"/>
    </source>
</evidence>
<dbReference type="Pfam" id="PF02037">
    <property type="entry name" value="SAP"/>
    <property type="match status" value="1"/>
</dbReference>
<gene>
    <name evidence="3" type="ORF">CPELLU_LOCUS8974</name>
</gene>
<dbReference type="InterPro" id="IPR003034">
    <property type="entry name" value="SAP_dom"/>
</dbReference>
<feature type="domain" description="SAP" evidence="2">
    <location>
        <begin position="52"/>
        <end position="86"/>
    </location>
</feature>
<evidence type="ECO:0000259" key="2">
    <source>
        <dbReference type="PROSITE" id="PS50800"/>
    </source>
</evidence>
<dbReference type="SUPFAM" id="SSF68906">
    <property type="entry name" value="SAP domain"/>
    <property type="match status" value="1"/>
</dbReference>
<sequence>MNVNKENSNKENSNKEKQVQNVEDKILDKRASSFSDCEVVQKSGQANFEANFGRMSVDVLRFLCHELGIAEAGSKQDLVNRLVSESKKREVVSEANVDKGKVLFSGDGVTASMFGSAGSSSFEPVVGSASSPPDVRSDERRFVPNTLGSDQPQGFSIGF</sequence>
<dbReference type="Proteomes" id="UP000789759">
    <property type="component" value="Unassembled WGS sequence"/>
</dbReference>
<protein>
    <submittedName>
        <fullName evidence="3">7410_t:CDS:1</fullName>
    </submittedName>
</protein>
<evidence type="ECO:0000313" key="3">
    <source>
        <dbReference type="EMBL" id="CAG8643560.1"/>
    </source>
</evidence>
<proteinExistence type="predicted"/>
<feature type="region of interest" description="Disordered" evidence="1">
    <location>
        <begin position="117"/>
        <end position="159"/>
    </location>
</feature>
<dbReference type="AlphaFoldDB" id="A0A9N9DQD8"/>
<evidence type="ECO:0000256" key="1">
    <source>
        <dbReference type="SAM" id="MobiDB-lite"/>
    </source>
</evidence>
<feature type="region of interest" description="Disordered" evidence="1">
    <location>
        <begin position="1"/>
        <end position="22"/>
    </location>
</feature>
<reference evidence="3" key="1">
    <citation type="submission" date="2021-06" db="EMBL/GenBank/DDBJ databases">
        <authorList>
            <person name="Kallberg Y."/>
            <person name="Tangrot J."/>
            <person name="Rosling A."/>
        </authorList>
    </citation>
    <scope>NUCLEOTIDE SEQUENCE</scope>
    <source>
        <strain evidence="3">FL966</strain>
    </source>
</reference>
<keyword evidence="4" id="KW-1185">Reference proteome</keyword>
<feature type="compositionally biased region" description="Basic and acidic residues" evidence="1">
    <location>
        <begin position="7"/>
        <end position="22"/>
    </location>
</feature>
<dbReference type="EMBL" id="CAJVQA010006622">
    <property type="protein sequence ID" value="CAG8643560.1"/>
    <property type="molecule type" value="Genomic_DNA"/>
</dbReference>
<organism evidence="3 4">
    <name type="scientific">Cetraspora pellucida</name>
    <dbReference type="NCBI Taxonomy" id="1433469"/>
    <lineage>
        <taxon>Eukaryota</taxon>
        <taxon>Fungi</taxon>
        <taxon>Fungi incertae sedis</taxon>
        <taxon>Mucoromycota</taxon>
        <taxon>Glomeromycotina</taxon>
        <taxon>Glomeromycetes</taxon>
        <taxon>Diversisporales</taxon>
        <taxon>Gigasporaceae</taxon>
        <taxon>Cetraspora</taxon>
    </lineage>
</organism>
<accession>A0A9N9DQD8</accession>